<keyword evidence="3 10" id="KW-0328">Glycosyltransferase</keyword>
<keyword evidence="8 10" id="KW-0333">Golgi apparatus</keyword>
<evidence type="ECO:0000256" key="8">
    <source>
        <dbReference type="ARBA" id="ARBA00023034"/>
    </source>
</evidence>
<name>A0A061IU41_TRYRA</name>
<evidence type="ECO:0000256" key="4">
    <source>
        <dbReference type="ARBA" id="ARBA00022679"/>
    </source>
</evidence>
<dbReference type="EMBL" id="AUPL01006962">
    <property type="protein sequence ID" value="ESL05391.1"/>
    <property type="molecule type" value="Genomic_DNA"/>
</dbReference>
<evidence type="ECO:0000256" key="7">
    <source>
        <dbReference type="ARBA" id="ARBA00022989"/>
    </source>
</evidence>
<evidence type="ECO:0000313" key="11">
    <source>
        <dbReference type="EMBL" id="ESL05391.1"/>
    </source>
</evidence>
<feature type="transmembrane region" description="Helical" evidence="10">
    <location>
        <begin position="7"/>
        <end position="24"/>
    </location>
</feature>
<protein>
    <recommendedName>
        <fullName evidence="10">Hexosyltransferase</fullName>
        <ecNumber evidence="10">2.4.1.-</ecNumber>
    </recommendedName>
</protein>
<accession>A0A061IU41</accession>
<keyword evidence="6 10" id="KW-0735">Signal-anchor</keyword>
<comment type="similarity">
    <text evidence="2 10">Belongs to the glycosyltransferase 31 family.</text>
</comment>
<keyword evidence="12" id="KW-1185">Reference proteome</keyword>
<evidence type="ECO:0000256" key="9">
    <source>
        <dbReference type="ARBA" id="ARBA00023136"/>
    </source>
</evidence>
<gene>
    <name evidence="11" type="ORF">TRSC58_06962</name>
</gene>
<keyword evidence="7 10" id="KW-1133">Transmembrane helix</keyword>
<reference evidence="11 12" key="1">
    <citation type="submission" date="2013-07" db="EMBL/GenBank/DDBJ databases">
        <authorList>
            <person name="Stoco P.H."/>
            <person name="Wagner G."/>
            <person name="Gerber A."/>
            <person name="Zaha A."/>
            <person name="Thompson C."/>
            <person name="Bartholomeu D.C."/>
            <person name="Luckemeyer D.D."/>
            <person name="Bahia D."/>
            <person name="Loreto E."/>
            <person name="Prestes E.B."/>
            <person name="Lima F.M."/>
            <person name="Rodrigues-Luiz G."/>
            <person name="Vallejo G.A."/>
            <person name="Filho J.F."/>
            <person name="Monteiro K.M."/>
            <person name="Tyler K.M."/>
            <person name="de Almeida L.G."/>
            <person name="Ortiz M.F."/>
            <person name="Siervo M.A."/>
            <person name="de Moraes M.H."/>
            <person name="Cunha O.L."/>
            <person name="Mendonca-Neto R."/>
            <person name="Silva R."/>
            <person name="Teixeira S.M."/>
            <person name="Murta S.M."/>
            <person name="Sincero T.C."/>
            <person name="Mendes T.A."/>
            <person name="Urmenyi T.P."/>
            <person name="Silva V.G."/>
            <person name="da Rocha W.D."/>
            <person name="Andersson B."/>
            <person name="Romanha A.J."/>
            <person name="Steindel M."/>
            <person name="de Vasconcelos A.T."/>
            <person name="Grisard E.C."/>
        </authorList>
    </citation>
    <scope>NUCLEOTIDE SEQUENCE [LARGE SCALE GENOMIC DNA]</scope>
    <source>
        <strain evidence="11 12">SC58</strain>
    </source>
</reference>
<evidence type="ECO:0000313" key="12">
    <source>
        <dbReference type="Proteomes" id="UP000031737"/>
    </source>
</evidence>
<evidence type="ECO:0000256" key="1">
    <source>
        <dbReference type="ARBA" id="ARBA00004323"/>
    </source>
</evidence>
<keyword evidence="4 11" id="KW-0808">Transferase</keyword>
<dbReference type="OrthoDB" id="250117at2759"/>
<comment type="subcellular location">
    <subcellularLocation>
        <location evidence="1 10">Golgi apparatus membrane</location>
        <topology evidence="1 10">Single-pass type II membrane protein</topology>
    </subcellularLocation>
</comment>
<dbReference type="EC" id="2.4.1.-" evidence="10"/>
<dbReference type="Proteomes" id="UP000031737">
    <property type="component" value="Unassembled WGS sequence"/>
</dbReference>
<evidence type="ECO:0000256" key="6">
    <source>
        <dbReference type="ARBA" id="ARBA00022968"/>
    </source>
</evidence>
<dbReference type="VEuPathDB" id="TriTrypDB:TRSC58_06962"/>
<evidence type="ECO:0000256" key="3">
    <source>
        <dbReference type="ARBA" id="ARBA00022676"/>
    </source>
</evidence>
<evidence type="ECO:0000256" key="2">
    <source>
        <dbReference type="ARBA" id="ARBA00008661"/>
    </source>
</evidence>
<dbReference type="InterPro" id="IPR002659">
    <property type="entry name" value="Glyco_trans_31"/>
</dbReference>
<proteinExistence type="inferred from homology"/>
<dbReference type="GO" id="GO:0000139">
    <property type="term" value="C:Golgi membrane"/>
    <property type="evidence" value="ECO:0007669"/>
    <property type="project" value="UniProtKB-SubCell"/>
</dbReference>
<keyword evidence="9 10" id="KW-0472">Membrane</keyword>
<dbReference type="AlphaFoldDB" id="A0A061IU41"/>
<keyword evidence="5 10" id="KW-0812">Transmembrane</keyword>
<organism evidence="11 12">
    <name type="scientific">Trypanosoma rangeli SC58</name>
    <dbReference type="NCBI Taxonomy" id="429131"/>
    <lineage>
        <taxon>Eukaryota</taxon>
        <taxon>Discoba</taxon>
        <taxon>Euglenozoa</taxon>
        <taxon>Kinetoplastea</taxon>
        <taxon>Metakinetoplastina</taxon>
        <taxon>Trypanosomatida</taxon>
        <taxon>Trypanosomatidae</taxon>
        <taxon>Trypanosoma</taxon>
        <taxon>Herpetosoma</taxon>
    </lineage>
</organism>
<dbReference type="PANTHER" id="PTHR11214">
    <property type="entry name" value="BETA-1,3-N-ACETYLGLUCOSAMINYLTRANSFERASE"/>
    <property type="match status" value="1"/>
</dbReference>
<sequence>MARLEKWFASVVGICVLMLLFALFEVQPLDIGSGLDSEGAPHINPRQPSGSVSCTSDAEALRYVPRSVVETWTEREFFIVLGIPSVDIEARRRRRNLQRSTCWRFPDVATRANEFSGAMLVLYVLARHSSNGYNYSAALQAEAAWWNDVIVLPMNEGRVTTNKTVGGSGFWGVEAEIGMSRKTYFWFDFALRQFPTAPYVAMGDDGIFLCVPQFLVDLRTVPRRGIYWGLLEKCSPGEPVDYVNGRCMALARDVARQFVVYEPLRRLVCLRYSAERESEFLSLSMNHEDVMVGRVLREVRCEELVYVKEGPYRFHDVHIGTHLAPVSHGSVVVHHLWESEYEVLMRRLGNGTSPLPKRHRRTREGLVFDCSG</sequence>
<evidence type="ECO:0000256" key="5">
    <source>
        <dbReference type="ARBA" id="ARBA00022692"/>
    </source>
</evidence>
<comment type="caution">
    <text evidence="11">The sequence shown here is derived from an EMBL/GenBank/DDBJ whole genome shotgun (WGS) entry which is preliminary data.</text>
</comment>
<dbReference type="GO" id="GO:0016758">
    <property type="term" value="F:hexosyltransferase activity"/>
    <property type="evidence" value="ECO:0007669"/>
    <property type="project" value="InterPro"/>
</dbReference>
<dbReference type="PANTHER" id="PTHR11214:SF351">
    <property type="entry name" value="BETA-1,3-GALACTOSYLTRANSFERASE PVG3"/>
    <property type="match status" value="1"/>
</dbReference>
<evidence type="ECO:0000256" key="10">
    <source>
        <dbReference type="RuleBase" id="RU363063"/>
    </source>
</evidence>